<dbReference type="AlphaFoldDB" id="X6LDR7"/>
<keyword evidence="2" id="KW-1185">Reference proteome</keyword>
<sequence>MLFNTDHKLKKSIEFSIAFCLCYLLFHFTNKKRIIYLSEVFGVYVHNNKKCKIKALFRKVKKLVMKTIAKPNDNERINAIATCQWSLNCNNNNKSQYFVEKCFFVFFYPHKQRQKKTIKDFFVDNRENLVKMDFINYNKKGMKIVIIYNKANSFDLS</sequence>
<accession>X6LDR7</accession>
<dbReference type="EMBL" id="ASPP01043201">
    <property type="protein sequence ID" value="ETN99698.1"/>
    <property type="molecule type" value="Genomic_DNA"/>
</dbReference>
<evidence type="ECO:0000313" key="2">
    <source>
        <dbReference type="Proteomes" id="UP000023152"/>
    </source>
</evidence>
<proteinExistence type="predicted"/>
<organism evidence="1 2">
    <name type="scientific">Reticulomyxa filosa</name>
    <dbReference type="NCBI Taxonomy" id="46433"/>
    <lineage>
        <taxon>Eukaryota</taxon>
        <taxon>Sar</taxon>
        <taxon>Rhizaria</taxon>
        <taxon>Retaria</taxon>
        <taxon>Foraminifera</taxon>
        <taxon>Monothalamids</taxon>
        <taxon>Reticulomyxidae</taxon>
        <taxon>Reticulomyxa</taxon>
    </lineage>
</organism>
<gene>
    <name evidence="1" type="ORF">RFI_37772</name>
</gene>
<dbReference type="Proteomes" id="UP000023152">
    <property type="component" value="Unassembled WGS sequence"/>
</dbReference>
<name>X6LDR7_RETFI</name>
<evidence type="ECO:0000313" key="1">
    <source>
        <dbReference type="EMBL" id="ETN99698.1"/>
    </source>
</evidence>
<protein>
    <submittedName>
        <fullName evidence="1">Uncharacterized protein</fullName>
    </submittedName>
</protein>
<reference evidence="1 2" key="1">
    <citation type="journal article" date="2013" name="Curr. Biol.">
        <title>The Genome of the Foraminiferan Reticulomyxa filosa.</title>
        <authorList>
            <person name="Glockner G."/>
            <person name="Hulsmann N."/>
            <person name="Schleicher M."/>
            <person name="Noegel A.A."/>
            <person name="Eichinger L."/>
            <person name="Gallinger C."/>
            <person name="Pawlowski J."/>
            <person name="Sierra R."/>
            <person name="Euteneuer U."/>
            <person name="Pillet L."/>
            <person name="Moustafa A."/>
            <person name="Platzer M."/>
            <person name="Groth M."/>
            <person name="Szafranski K."/>
            <person name="Schliwa M."/>
        </authorList>
    </citation>
    <scope>NUCLEOTIDE SEQUENCE [LARGE SCALE GENOMIC DNA]</scope>
</reference>
<comment type="caution">
    <text evidence="1">The sequence shown here is derived from an EMBL/GenBank/DDBJ whole genome shotgun (WGS) entry which is preliminary data.</text>
</comment>